<feature type="region of interest" description="Disordered" evidence="1">
    <location>
        <begin position="57"/>
        <end position="86"/>
    </location>
</feature>
<dbReference type="GO" id="GO:0044715">
    <property type="term" value="F:8-oxo-dGDP phosphatase activity"/>
    <property type="evidence" value="ECO:0007669"/>
    <property type="project" value="UniProtKB-ARBA"/>
</dbReference>
<proteinExistence type="predicted"/>
<dbReference type="PROSITE" id="PS51462">
    <property type="entry name" value="NUDIX"/>
    <property type="match status" value="1"/>
</dbReference>
<evidence type="ECO:0000313" key="3">
    <source>
        <dbReference type="EMBL" id="PSK59448.1"/>
    </source>
</evidence>
<dbReference type="CDD" id="cd03676">
    <property type="entry name" value="NUDIX_Tnr3_like"/>
    <property type="match status" value="1"/>
</dbReference>
<keyword evidence="4" id="KW-1185">Reference proteome</keyword>
<name>A0A2P8AG56_9PEZI</name>
<feature type="compositionally biased region" description="Low complexity" evidence="1">
    <location>
        <begin position="60"/>
        <end position="77"/>
    </location>
</feature>
<protein>
    <recommendedName>
        <fullName evidence="2">Nudix hydrolase domain-containing protein</fullName>
    </recommendedName>
</protein>
<reference evidence="3 4" key="1">
    <citation type="submission" date="2017-05" db="EMBL/GenBank/DDBJ databases">
        <title>Draft genome sequence of Elsinoe australis.</title>
        <authorList>
            <person name="Cheng Q."/>
        </authorList>
    </citation>
    <scope>NUCLEOTIDE SEQUENCE [LARGE SCALE GENOMIC DNA]</scope>
    <source>
        <strain evidence="3 4">NL1</strain>
    </source>
</reference>
<organism evidence="3 4">
    <name type="scientific">Elsinoe australis</name>
    <dbReference type="NCBI Taxonomy" id="40998"/>
    <lineage>
        <taxon>Eukaryota</taxon>
        <taxon>Fungi</taxon>
        <taxon>Dikarya</taxon>
        <taxon>Ascomycota</taxon>
        <taxon>Pezizomycotina</taxon>
        <taxon>Dothideomycetes</taxon>
        <taxon>Dothideomycetidae</taxon>
        <taxon>Myriangiales</taxon>
        <taxon>Elsinoaceae</taxon>
        <taxon>Elsinoe</taxon>
    </lineage>
</organism>
<dbReference type="InterPro" id="IPR031804">
    <property type="entry name" value="DUF4743"/>
</dbReference>
<evidence type="ECO:0000259" key="2">
    <source>
        <dbReference type="PROSITE" id="PS51462"/>
    </source>
</evidence>
<sequence>MDSFNFARVKSYLPAAPDLSKFPKTMPSMPQLPFQLPTVGGLRTPPANTEYNEKSELHASHLASSSEPEASTSSTTALNPLSPQPLSDTLPKSNLDLVRECDNFPYLSTSPELYFRHVNHYYHLQISAYPGICLGYILPRVAAVFEGLPDWEVEHEERTVVLKNGADAEERSEIVARTTAAMRSLEHFEVLKGWRDELYPVYGPEGELVFTVERAASALLGVLTYGCHLTAYTRVKADVGKGKEGQGEEMEVERAEKEDIRIWVPRRAKNKQTYGGMLDNTVAGGLAAGEEPLECLIREAAEEASMPANVLRANMKAAGIVSYFHIRDKRAGGEQGLLQPECQFIYDLDLTGSDVTPKPEDGEVESFELMSVEEVQEAMRNGEFKPNCAMVLLDFFVRHGVLTAENEKDYVRIVTRLRRGIDFPTR</sequence>
<evidence type="ECO:0000256" key="1">
    <source>
        <dbReference type="SAM" id="MobiDB-lite"/>
    </source>
</evidence>
<dbReference type="PANTHER" id="PTHR13622:SF8">
    <property type="entry name" value="THIAMIN PYROPHOSPHOKINASE 1"/>
    <property type="match status" value="1"/>
</dbReference>
<dbReference type="Pfam" id="PF15916">
    <property type="entry name" value="DUF4743"/>
    <property type="match status" value="1"/>
</dbReference>
<dbReference type="AlphaFoldDB" id="A0A2P8AG56"/>
<gene>
    <name evidence="3" type="ORF">B9Z65_3772</name>
</gene>
<dbReference type="EMBL" id="NHZQ01000010">
    <property type="protein sequence ID" value="PSK59448.1"/>
    <property type="molecule type" value="Genomic_DNA"/>
</dbReference>
<dbReference type="Pfam" id="PF00293">
    <property type="entry name" value="NUDIX"/>
    <property type="match status" value="1"/>
</dbReference>
<comment type="caution">
    <text evidence="3">The sequence shown here is derived from an EMBL/GenBank/DDBJ whole genome shotgun (WGS) entry which is preliminary data.</text>
</comment>
<dbReference type="InterPro" id="IPR000086">
    <property type="entry name" value="NUDIX_hydrolase_dom"/>
</dbReference>
<dbReference type="SUPFAM" id="SSF55811">
    <property type="entry name" value="Nudix"/>
    <property type="match status" value="1"/>
</dbReference>
<evidence type="ECO:0000313" key="4">
    <source>
        <dbReference type="Proteomes" id="UP000243723"/>
    </source>
</evidence>
<dbReference type="FunFam" id="3.90.79.10:FF:000019">
    <property type="entry name" value="Thiamin pyrophosphokinase, putative"/>
    <property type="match status" value="1"/>
</dbReference>
<accession>A0A2P8AG56</accession>
<feature type="domain" description="Nudix hydrolase" evidence="2">
    <location>
        <begin position="241"/>
        <end position="392"/>
    </location>
</feature>
<dbReference type="OrthoDB" id="10261522at2759"/>
<dbReference type="InterPro" id="IPR015797">
    <property type="entry name" value="NUDIX_hydrolase-like_dom_sf"/>
</dbReference>
<dbReference type="Proteomes" id="UP000243723">
    <property type="component" value="Unassembled WGS sequence"/>
</dbReference>
<dbReference type="Gene3D" id="3.90.79.10">
    <property type="entry name" value="Nucleoside Triphosphate Pyrophosphohydrolase"/>
    <property type="match status" value="1"/>
</dbReference>
<dbReference type="PANTHER" id="PTHR13622">
    <property type="entry name" value="THIAMIN PYROPHOSPHOKINASE"/>
    <property type="match status" value="1"/>
</dbReference>
<dbReference type="STRING" id="40998.A0A2P8AG56"/>